<comment type="caution">
    <text evidence="3">The sequence shown here is derived from an EMBL/GenBank/DDBJ whole genome shotgun (WGS) entry which is preliminary data.</text>
</comment>
<feature type="domain" description="Tail specific protease" evidence="2">
    <location>
        <begin position="290"/>
        <end position="482"/>
    </location>
</feature>
<feature type="signal peptide" evidence="1">
    <location>
        <begin position="1"/>
        <end position="22"/>
    </location>
</feature>
<dbReference type="AlphaFoldDB" id="C0C110"/>
<dbReference type="EMBL" id="ABYI02000022">
    <property type="protein sequence ID" value="EEG73824.1"/>
    <property type="molecule type" value="Genomic_DNA"/>
</dbReference>
<keyword evidence="4" id="KW-1185">Reference proteome</keyword>
<dbReference type="STRING" id="553973.CLOHYLEM_05829"/>
<accession>C0C110</accession>
<name>C0C110_9FIRM</name>
<evidence type="ECO:0000313" key="3">
    <source>
        <dbReference type="EMBL" id="EEG73824.1"/>
    </source>
</evidence>
<organism evidence="3 4">
    <name type="scientific">[Clostridium] hylemonae DSM 15053</name>
    <dbReference type="NCBI Taxonomy" id="553973"/>
    <lineage>
        <taxon>Bacteria</taxon>
        <taxon>Bacillati</taxon>
        <taxon>Bacillota</taxon>
        <taxon>Clostridia</taxon>
        <taxon>Lachnospirales</taxon>
        <taxon>Lachnospiraceae</taxon>
    </lineage>
</organism>
<dbReference type="GO" id="GO:0006508">
    <property type="term" value="P:proteolysis"/>
    <property type="evidence" value="ECO:0007669"/>
    <property type="project" value="InterPro"/>
</dbReference>
<dbReference type="InterPro" id="IPR029045">
    <property type="entry name" value="ClpP/crotonase-like_dom_sf"/>
</dbReference>
<evidence type="ECO:0000259" key="2">
    <source>
        <dbReference type="Pfam" id="PF03572"/>
    </source>
</evidence>
<dbReference type="Proteomes" id="UP000004893">
    <property type="component" value="Unassembled WGS sequence"/>
</dbReference>
<dbReference type="InterPro" id="IPR005151">
    <property type="entry name" value="Tail-specific_protease"/>
</dbReference>
<feature type="chain" id="PRO_5030166699" evidence="1">
    <location>
        <begin position="23"/>
        <end position="512"/>
    </location>
</feature>
<dbReference type="OrthoDB" id="1708078at2"/>
<evidence type="ECO:0000313" key="4">
    <source>
        <dbReference type="Proteomes" id="UP000004893"/>
    </source>
</evidence>
<dbReference type="eggNOG" id="COG0793">
    <property type="taxonomic scope" value="Bacteria"/>
</dbReference>
<dbReference type="RefSeq" id="WP_006443175.1">
    <property type="nucleotide sequence ID" value="NZ_CP036524.1"/>
</dbReference>
<dbReference type="SUPFAM" id="SSF52096">
    <property type="entry name" value="ClpP/crotonase"/>
    <property type="match status" value="1"/>
</dbReference>
<reference evidence="3" key="1">
    <citation type="submission" date="2009-02" db="EMBL/GenBank/DDBJ databases">
        <authorList>
            <person name="Fulton L."/>
            <person name="Clifton S."/>
            <person name="Fulton B."/>
            <person name="Xu J."/>
            <person name="Minx P."/>
            <person name="Pepin K.H."/>
            <person name="Johnson M."/>
            <person name="Bhonagiri V."/>
            <person name="Nash W.E."/>
            <person name="Mardis E.R."/>
            <person name="Wilson R.K."/>
        </authorList>
    </citation>
    <scope>NUCLEOTIDE SEQUENCE [LARGE SCALE GENOMIC DNA]</scope>
    <source>
        <strain evidence="3">DSM 15053</strain>
    </source>
</reference>
<dbReference type="PROSITE" id="PS51257">
    <property type="entry name" value="PROKAR_LIPOPROTEIN"/>
    <property type="match status" value="1"/>
</dbReference>
<dbReference type="GO" id="GO:0008236">
    <property type="term" value="F:serine-type peptidase activity"/>
    <property type="evidence" value="ECO:0007669"/>
    <property type="project" value="InterPro"/>
</dbReference>
<dbReference type="HOGENOM" id="CLU_531800_0_0_9"/>
<gene>
    <name evidence="3" type="ORF">CLOHYLEM_05829</name>
</gene>
<sequence>MRRWKMKALAFALIMASVLSLAACGQSVKKYDDKSAYGEFLQETEKKNEGLSAPESIPDEYFYKAGRDKETFGGTDFDLWQTVKEQKEMAPWISKEDAEQELAWFLRLLRSYYGNYGRSGGDEAFEVAAGNVMKAFEGDRKKEFGEYEELLGREFAFAVDNDRHFSIGFSTTEECCLLGNQEKSYWKNDGTYYMDKECTKEIEKIGGEAPEKYLRPSIGQEGELTWYPYMISEPGERSREIEIEYTEQKLFIKKTGKKTVRLAETDYDEDEEVPKKESYRYEERGGIPWIKWNKFPRPERDSSQEFILSASKIKKHPYAVIDLSDNAGGEERTLGGWFEEYTGSLYMTHANVLRRMNKEELLTEEEDKKAYAEDEAMYLRMGQTEENGYKVIRPHNEKHIENAQRLFLVTSRRSASCAEMMTDSCRAIENTVVIGADTFGCLSGDVTEILWLPVSGVPVSFGASLYQWDEDYFKEGRGFSPDLYLTGKDCEERLELFLEKYEGEEEGKADGQ</sequence>
<protein>
    <submittedName>
        <fullName evidence="3">Peptidase, S41 family</fullName>
    </submittedName>
</protein>
<evidence type="ECO:0000256" key="1">
    <source>
        <dbReference type="SAM" id="SignalP"/>
    </source>
</evidence>
<dbReference type="Pfam" id="PF03572">
    <property type="entry name" value="Peptidase_S41"/>
    <property type="match status" value="1"/>
</dbReference>
<keyword evidence="1" id="KW-0732">Signal</keyword>
<reference evidence="3" key="2">
    <citation type="submission" date="2013-06" db="EMBL/GenBank/DDBJ databases">
        <title>Draft genome sequence of Clostridium hylemonae (DSM 15053).</title>
        <authorList>
            <person name="Sudarsanam P."/>
            <person name="Ley R."/>
            <person name="Guruge J."/>
            <person name="Turnbaugh P.J."/>
            <person name="Mahowald M."/>
            <person name="Liep D."/>
            <person name="Gordon J."/>
        </authorList>
    </citation>
    <scope>NUCLEOTIDE SEQUENCE</scope>
    <source>
        <strain evidence="3">DSM 15053</strain>
    </source>
</reference>
<dbReference type="Gene3D" id="3.90.226.10">
    <property type="entry name" value="2-enoyl-CoA Hydratase, Chain A, domain 1"/>
    <property type="match status" value="1"/>
</dbReference>
<proteinExistence type="predicted"/>